<protein>
    <recommendedName>
        <fullName evidence="10">Dihydrolipoamide acetyltransferase component of pyruvate dehydrogenase complex</fullName>
        <ecNumber evidence="10">2.3.1.-</ecNumber>
    </recommendedName>
</protein>
<gene>
    <name evidence="14" type="ORF">SeMB42_g05090</name>
</gene>
<comment type="cofactor">
    <cofactor evidence="1 10">
        <name>(R)-lipoate</name>
        <dbReference type="ChEBI" id="CHEBI:83088"/>
    </cofactor>
</comment>
<dbReference type="EC" id="2.3.1.-" evidence="10"/>
<dbReference type="SUPFAM" id="SSF47005">
    <property type="entry name" value="Peripheral subunit-binding domain of 2-oxo acid dehydrogenase complex"/>
    <property type="match status" value="1"/>
</dbReference>
<feature type="domain" description="Peripheral subunit-binding (PSBD)" evidence="13">
    <location>
        <begin position="191"/>
        <end position="228"/>
    </location>
</feature>
<evidence type="ECO:0000313" key="14">
    <source>
        <dbReference type="EMBL" id="TPX42547.1"/>
    </source>
</evidence>
<evidence type="ECO:0000256" key="6">
    <source>
        <dbReference type="ARBA" id="ARBA00022946"/>
    </source>
</evidence>
<dbReference type="Pfam" id="PF00364">
    <property type="entry name" value="Biotin_lipoyl"/>
    <property type="match status" value="1"/>
</dbReference>
<dbReference type="InterPro" id="IPR036625">
    <property type="entry name" value="E3-bd_dom_sf"/>
</dbReference>
<dbReference type="InterPro" id="IPR050743">
    <property type="entry name" value="2-oxoacid_DH_E2_comp"/>
</dbReference>
<comment type="similarity">
    <text evidence="3 10">Belongs to the 2-oxoacid dehydrogenase family.</text>
</comment>
<dbReference type="Gene3D" id="4.10.320.10">
    <property type="entry name" value="E3-binding domain"/>
    <property type="match status" value="1"/>
</dbReference>
<comment type="catalytic activity">
    <reaction evidence="9">
        <text>N(6)-[(R)-dihydrolipoyl]-L-lysyl-[protein] + 2-methylpropanoyl-CoA = N(6)-[(R)-S(8)-2-methylpropanoyldihydrolipoyl]-L-lysyl-[protein] + CoA</text>
        <dbReference type="Rhea" id="RHEA:18865"/>
        <dbReference type="Rhea" id="RHEA-COMP:10475"/>
        <dbReference type="Rhea" id="RHEA-COMP:10497"/>
        <dbReference type="ChEBI" id="CHEBI:57287"/>
        <dbReference type="ChEBI" id="CHEBI:57338"/>
        <dbReference type="ChEBI" id="CHEBI:83100"/>
        <dbReference type="ChEBI" id="CHEBI:83142"/>
        <dbReference type="EC" id="2.3.1.168"/>
    </reaction>
    <physiologicalReaction direction="left-to-right" evidence="9">
        <dbReference type="Rhea" id="RHEA:18866"/>
    </physiologicalReaction>
</comment>
<evidence type="ECO:0000256" key="9">
    <source>
        <dbReference type="ARBA" id="ARBA00051775"/>
    </source>
</evidence>
<feature type="region of interest" description="Disordered" evidence="11">
    <location>
        <begin position="143"/>
        <end position="189"/>
    </location>
</feature>
<dbReference type="PANTHER" id="PTHR43178:SF5">
    <property type="entry name" value="LIPOAMIDE ACYLTRANSFERASE COMPONENT OF BRANCHED-CHAIN ALPHA-KETO ACID DEHYDROGENASE COMPLEX, MITOCHONDRIAL"/>
    <property type="match status" value="1"/>
</dbReference>
<dbReference type="EMBL" id="QEAN01000229">
    <property type="protein sequence ID" value="TPX42547.1"/>
    <property type="molecule type" value="Genomic_DNA"/>
</dbReference>
<dbReference type="PROSITE" id="PS00189">
    <property type="entry name" value="LIPOYL"/>
    <property type="match status" value="1"/>
</dbReference>
<evidence type="ECO:0000256" key="1">
    <source>
        <dbReference type="ARBA" id="ARBA00001938"/>
    </source>
</evidence>
<dbReference type="SUPFAM" id="SSF51230">
    <property type="entry name" value="Single hybrid motif"/>
    <property type="match status" value="1"/>
</dbReference>
<comment type="caution">
    <text evidence="14">The sequence shown here is derived from an EMBL/GenBank/DDBJ whole genome shotgun (WGS) entry which is preliminary data.</text>
</comment>
<keyword evidence="8 10" id="KW-0012">Acyltransferase</keyword>
<dbReference type="FunFam" id="2.40.50.100:FF:000013">
    <property type="entry name" value="Dihydrolipoamide acetyltransferase component of pyruvate dehydrogenase complex"/>
    <property type="match status" value="1"/>
</dbReference>
<dbReference type="FunFam" id="3.30.559.10:FF:000007">
    <property type="entry name" value="Dihydrolipoamide acetyltransferase component of pyruvate dehydrogenase complex"/>
    <property type="match status" value="1"/>
</dbReference>
<keyword evidence="5 10" id="KW-0450">Lipoyl</keyword>
<dbReference type="Pfam" id="PF02817">
    <property type="entry name" value="E3_binding"/>
    <property type="match status" value="1"/>
</dbReference>
<evidence type="ECO:0000256" key="8">
    <source>
        <dbReference type="ARBA" id="ARBA00023315"/>
    </source>
</evidence>
<keyword evidence="15" id="KW-1185">Reference proteome</keyword>
<dbReference type="AlphaFoldDB" id="A0A507CTQ6"/>
<dbReference type="STRING" id="286115.A0A507CTQ6"/>
<dbReference type="InterPro" id="IPR001078">
    <property type="entry name" value="2-oxoacid_DH_actylTfrase"/>
</dbReference>
<reference evidence="14 15" key="1">
    <citation type="journal article" date="2019" name="Sci. Rep.">
        <title>Comparative genomics of chytrid fungi reveal insights into the obligate biotrophic and pathogenic lifestyle of Synchytrium endobioticum.</title>
        <authorList>
            <person name="van de Vossenberg B.T.L.H."/>
            <person name="Warris S."/>
            <person name="Nguyen H.D.T."/>
            <person name="van Gent-Pelzer M.P.E."/>
            <person name="Joly D.L."/>
            <person name="van de Geest H.C."/>
            <person name="Bonants P.J.M."/>
            <person name="Smith D.S."/>
            <person name="Levesque C.A."/>
            <person name="van der Lee T.A.J."/>
        </authorList>
    </citation>
    <scope>NUCLEOTIDE SEQUENCE [LARGE SCALE GENOMIC DNA]</scope>
    <source>
        <strain evidence="14 15">MB42</strain>
    </source>
</reference>
<dbReference type="InterPro" id="IPR023213">
    <property type="entry name" value="CAT-like_dom_sf"/>
</dbReference>
<dbReference type="InterPro" id="IPR004167">
    <property type="entry name" value="PSBD"/>
</dbReference>
<dbReference type="VEuPathDB" id="FungiDB:SeMB42_g05090"/>
<dbReference type="Gene3D" id="3.30.559.10">
    <property type="entry name" value="Chloramphenicol acetyltransferase-like domain"/>
    <property type="match status" value="1"/>
</dbReference>
<dbReference type="FunFam" id="4.10.320.10:FF:000002">
    <property type="entry name" value="Dihydrolipoamide acetyltransferase component of pyruvate dehydrogenase complex"/>
    <property type="match status" value="1"/>
</dbReference>
<keyword evidence="6" id="KW-0809">Transit peptide</keyword>
<accession>A0A507CTQ6</accession>
<evidence type="ECO:0000313" key="15">
    <source>
        <dbReference type="Proteomes" id="UP000317494"/>
    </source>
</evidence>
<evidence type="ECO:0000259" key="12">
    <source>
        <dbReference type="PROSITE" id="PS50968"/>
    </source>
</evidence>
<evidence type="ECO:0000256" key="3">
    <source>
        <dbReference type="ARBA" id="ARBA00007317"/>
    </source>
</evidence>
<evidence type="ECO:0000259" key="13">
    <source>
        <dbReference type="PROSITE" id="PS51826"/>
    </source>
</evidence>
<evidence type="ECO:0000256" key="11">
    <source>
        <dbReference type="SAM" id="MobiDB-lite"/>
    </source>
</evidence>
<organism evidence="14 15">
    <name type="scientific">Synchytrium endobioticum</name>
    <dbReference type="NCBI Taxonomy" id="286115"/>
    <lineage>
        <taxon>Eukaryota</taxon>
        <taxon>Fungi</taxon>
        <taxon>Fungi incertae sedis</taxon>
        <taxon>Chytridiomycota</taxon>
        <taxon>Chytridiomycota incertae sedis</taxon>
        <taxon>Chytridiomycetes</taxon>
        <taxon>Synchytriales</taxon>
        <taxon>Synchytriaceae</taxon>
        <taxon>Synchytrium</taxon>
    </lineage>
</organism>
<sequence length="523" mass="56422">MPAWHPQLSPAQTSRSSHAPAPRTGPLPVSPRGRHIRAYTWPPTRPLARPSPIARRSFFTAAESRALLPYALADIGEGIAECEIIQWFVKPGDRIEQFDKICEVQSDKASVEITSRYDGLVTKLYYDVGAMARVGKPLVDIDTGAADTSQGTSPTAAPTAEPTPTLASQSPSSSRDTLSDPTAGDNEPYITTTPAVRRLAKEQNVDLAQVRGTGKNGRIMKEDVVAFTHAASQRQAIWDQIKSAHVAAIATPSQAFGPEPLPQLAPQPKLPAVPPGETVPLSSIQRAMFKQMTKSLSIPHFGYSDEIELSQVALLRAGINDSLSRHNDIPHKQPLVNKITYMPIFIKAMSMALKEFPIMNSTLVDGADASSAKLKYNIAQNVGVAMDTPGGLIVPNIKNVESKSILSISKELDRLKDAGRRNALSPSDFSGGTITISNIGNVGGTLLHPVIPPNELCIGAIGRIQRLPRVVQVNGEEKVVAKDVIHVSFNADHRVIDGATMARFVSLFKAYLEAPGRMVLQMV</sequence>
<dbReference type="InterPro" id="IPR000089">
    <property type="entry name" value="Biotin_lipoyl"/>
</dbReference>
<dbReference type="PROSITE" id="PS51826">
    <property type="entry name" value="PSBD"/>
    <property type="match status" value="1"/>
</dbReference>
<dbReference type="SUPFAM" id="SSF52777">
    <property type="entry name" value="CoA-dependent acyltransferases"/>
    <property type="match status" value="1"/>
</dbReference>
<dbReference type="InterPro" id="IPR011053">
    <property type="entry name" value="Single_hybrid_motif"/>
</dbReference>
<evidence type="ECO:0000256" key="2">
    <source>
        <dbReference type="ARBA" id="ARBA00004305"/>
    </source>
</evidence>
<feature type="region of interest" description="Disordered" evidence="11">
    <location>
        <begin position="1"/>
        <end position="35"/>
    </location>
</feature>
<proteinExistence type="inferred from homology"/>
<comment type="subcellular location">
    <subcellularLocation>
        <location evidence="2">Mitochondrion matrix</location>
    </subcellularLocation>
</comment>
<dbReference type="Gene3D" id="2.40.50.100">
    <property type="match status" value="1"/>
</dbReference>
<dbReference type="CDD" id="cd06849">
    <property type="entry name" value="lipoyl_domain"/>
    <property type="match status" value="1"/>
</dbReference>
<keyword evidence="4 10" id="KW-0808">Transferase</keyword>
<dbReference type="GO" id="GO:0043754">
    <property type="term" value="F:dihydrolipoamide branched chain acyltransferase activity"/>
    <property type="evidence" value="ECO:0007669"/>
    <property type="project" value="UniProtKB-EC"/>
</dbReference>
<keyword evidence="7" id="KW-0496">Mitochondrion</keyword>
<dbReference type="GO" id="GO:0005829">
    <property type="term" value="C:cytosol"/>
    <property type="evidence" value="ECO:0007669"/>
    <property type="project" value="UniProtKB-ARBA"/>
</dbReference>
<evidence type="ECO:0000256" key="5">
    <source>
        <dbReference type="ARBA" id="ARBA00022823"/>
    </source>
</evidence>
<dbReference type="PROSITE" id="PS50968">
    <property type="entry name" value="BIOTINYL_LIPOYL"/>
    <property type="match status" value="1"/>
</dbReference>
<dbReference type="GO" id="GO:0031405">
    <property type="term" value="F:lipoic acid binding"/>
    <property type="evidence" value="ECO:0007669"/>
    <property type="project" value="TreeGrafter"/>
</dbReference>
<dbReference type="Pfam" id="PF00198">
    <property type="entry name" value="2-oxoacid_dh"/>
    <property type="match status" value="1"/>
</dbReference>
<dbReference type="InterPro" id="IPR003016">
    <property type="entry name" value="2-oxoA_DH_lipoyl-BS"/>
</dbReference>
<name>A0A507CTQ6_9FUNG</name>
<dbReference type="GO" id="GO:0016407">
    <property type="term" value="F:acetyltransferase activity"/>
    <property type="evidence" value="ECO:0007669"/>
    <property type="project" value="TreeGrafter"/>
</dbReference>
<feature type="domain" description="Lipoyl-binding" evidence="12">
    <location>
        <begin position="63"/>
        <end position="142"/>
    </location>
</feature>
<evidence type="ECO:0000256" key="10">
    <source>
        <dbReference type="RuleBase" id="RU003423"/>
    </source>
</evidence>
<dbReference type="GO" id="GO:0045333">
    <property type="term" value="P:cellular respiration"/>
    <property type="evidence" value="ECO:0007669"/>
    <property type="project" value="UniProtKB-ARBA"/>
</dbReference>
<feature type="compositionally biased region" description="Low complexity" evidence="11">
    <location>
        <begin position="154"/>
        <end position="167"/>
    </location>
</feature>
<dbReference type="GO" id="GO:0005759">
    <property type="term" value="C:mitochondrial matrix"/>
    <property type="evidence" value="ECO:0007669"/>
    <property type="project" value="UniProtKB-SubCell"/>
</dbReference>
<dbReference type="Proteomes" id="UP000317494">
    <property type="component" value="Unassembled WGS sequence"/>
</dbReference>
<evidence type="ECO:0000256" key="7">
    <source>
        <dbReference type="ARBA" id="ARBA00023128"/>
    </source>
</evidence>
<evidence type="ECO:0000256" key="4">
    <source>
        <dbReference type="ARBA" id="ARBA00022679"/>
    </source>
</evidence>
<dbReference type="PANTHER" id="PTHR43178">
    <property type="entry name" value="DIHYDROLIPOAMIDE ACETYLTRANSFERASE COMPONENT OF PYRUVATE DEHYDROGENASE COMPLEX"/>
    <property type="match status" value="1"/>
</dbReference>
<feature type="compositionally biased region" description="Polar residues" evidence="11">
    <location>
        <begin position="168"/>
        <end position="180"/>
    </location>
</feature>